<proteinExistence type="predicted"/>
<keyword evidence="3" id="KW-1185">Reference proteome</keyword>
<evidence type="ECO:0000313" key="2">
    <source>
        <dbReference type="EMBL" id="PIK35127.1"/>
    </source>
</evidence>
<keyword evidence="1" id="KW-0472">Membrane</keyword>
<keyword evidence="1" id="KW-0812">Transmembrane</keyword>
<protein>
    <submittedName>
        <fullName evidence="2">Uncharacterized protein</fullName>
    </submittedName>
</protein>
<evidence type="ECO:0000256" key="1">
    <source>
        <dbReference type="SAM" id="Phobius"/>
    </source>
</evidence>
<dbReference type="OrthoDB" id="3598281at2759"/>
<comment type="caution">
    <text evidence="2">The sequence shown here is derived from an EMBL/GenBank/DDBJ whole genome shotgun (WGS) entry which is preliminary data.</text>
</comment>
<accession>A0A2G8JHA5</accession>
<name>A0A2G8JHA5_STIJA</name>
<feature type="transmembrane region" description="Helical" evidence="1">
    <location>
        <begin position="155"/>
        <end position="176"/>
    </location>
</feature>
<dbReference type="AlphaFoldDB" id="A0A2G8JHA5"/>
<keyword evidence="1" id="KW-1133">Transmembrane helix</keyword>
<gene>
    <name evidence="2" type="ORF">BSL78_28053</name>
</gene>
<dbReference type="EMBL" id="MRZV01001982">
    <property type="protein sequence ID" value="PIK35127.1"/>
    <property type="molecule type" value="Genomic_DNA"/>
</dbReference>
<evidence type="ECO:0000313" key="3">
    <source>
        <dbReference type="Proteomes" id="UP000230750"/>
    </source>
</evidence>
<reference evidence="2 3" key="1">
    <citation type="journal article" date="2017" name="PLoS Biol.">
        <title>The sea cucumber genome provides insights into morphological evolution and visceral regeneration.</title>
        <authorList>
            <person name="Zhang X."/>
            <person name="Sun L."/>
            <person name="Yuan J."/>
            <person name="Sun Y."/>
            <person name="Gao Y."/>
            <person name="Zhang L."/>
            <person name="Li S."/>
            <person name="Dai H."/>
            <person name="Hamel J.F."/>
            <person name="Liu C."/>
            <person name="Yu Y."/>
            <person name="Liu S."/>
            <person name="Lin W."/>
            <person name="Guo K."/>
            <person name="Jin S."/>
            <person name="Xu P."/>
            <person name="Storey K.B."/>
            <person name="Huan P."/>
            <person name="Zhang T."/>
            <person name="Zhou Y."/>
            <person name="Zhang J."/>
            <person name="Lin C."/>
            <person name="Li X."/>
            <person name="Xing L."/>
            <person name="Huo D."/>
            <person name="Sun M."/>
            <person name="Wang L."/>
            <person name="Mercier A."/>
            <person name="Li F."/>
            <person name="Yang H."/>
            <person name="Xiang J."/>
        </authorList>
    </citation>
    <scope>NUCLEOTIDE SEQUENCE [LARGE SCALE GENOMIC DNA]</scope>
    <source>
        <strain evidence="2">Shaxun</strain>
        <tissue evidence="2">Muscle</tissue>
    </source>
</reference>
<dbReference type="Proteomes" id="UP000230750">
    <property type="component" value="Unassembled WGS sequence"/>
</dbReference>
<feature type="non-terminal residue" evidence="2">
    <location>
        <position position="1"/>
    </location>
</feature>
<organism evidence="2 3">
    <name type="scientific">Stichopus japonicus</name>
    <name type="common">Sea cucumber</name>
    <dbReference type="NCBI Taxonomy" id="307972"/>
    <lineage>
        <taxon>Eukaryota</taxon>
        <taxon>Metazoa</taxon>
        <taxon>Echinodermata</taxon>
        <taxon>Eleutherozoa</taxon>
        <taxon>Echinozoa</taxon>
        <taxon>Holothuroidea</taxon>
        <taxon>Aspidochirotacea</taxon>
        <taxon>Aspidochirotida</taxon>
        <taxon>Stichopodidae</taxon>
        <taxon>Apostichopus</taxon>
    </lineage>
</organism>
<sequence length="180" mass="20337">INEEFRLMFAESSDNFITKWAGYRDRVIEVGKKTSPAIANMIDAFEETDSKDMCALYTLIYILHRSVTMLKQKQQSTSRAGALLYFLQNKPLGTSIDATTAGKDEKYVQPYILSLGPALNPSQFFIVVDRIPIPAGTNLIQAVDRLFKAHYAFNVHYALALLQFWEFLAAFLYGVIPAIQ</sequence>